<dbReference type="EMBL" id="JXTB01000204">
    <property type="protein sequence ID" value="PON53652.1"/>
    <property type="molecule type" value="Genomic_DNA"/>
</dbReference>
<organism evidence="1 2">
    <name type="scientific">Parasponia andersonii</name>
    <name type="common">Sponia andersonii</name>
    <dbReference type="NCBI Taxonomy" id="3476"/>
    <lineage>
        <taxon>Eukaryota</taxon>
        <taxon>Viridiplantae</taxon>
        <taxon>Streptophyta</taxon>
        <taxon>Embryophyta</taxon>
        <taxon>Tracheophyta</taxon>
        <taxon>Spermatophyta</taxon>
        <taxon>Magnoliopsida</taxon>
        <taxon>eudicotyledons</taxon>
        <taxon>Gunneridae</taxon>
        <taxon>Pentapetalae</taxon>
        <taxon>rosids</taxon>
        <taxon>fabids</taxon>
        <taxon>Rosales</taxon>
        <taxon>Cannabaceae</taxon>
        <taxon>Parasponia</taxon>
    </lineage>
</organism>
<dbReference type="AlphaFoldDB" id="A0A2P5BXY2"/>
<dbReference type="Proteomes" id="UP000237105">
    <property type="component" value="Unassembled WGS sequence"/>
</dbReference>
<proteinExistence type="predicted"/>
<comment type="caution">
    <text evidence="1">The sequence shown here is derived from an EMBL/GenBank/DDBJ whole genome shotgun (WGS) entry which is preliminary data.</text>
</comment>
<reference evidence="2" key="1">
    <citation type="submission" date="2016-06" db="EMBL/GenBank/DDBJ databases">
        <title>Parallel loss of symbiosis genes in relatives of nitrogen-fixing non-legume Parasponia.</title>
        <authorList>
            <person name="Van Velzen R."/>
            <person name="Holmer R."/>
            <person name="Bu F."/>
            <person name="Rutten L."/>
            <person name="Van Zeijl A."/>
            <person name="Liu W."/>
            <person name="Santuari L."/>
            <person name="Cao Q."/>
            <person name="Sharma T."/>
            <person name="Shen D."/>
            <person name="Roswanjaya Y."/>
            <person name="Wardhani T."/>
            <person name="Kalhor M.S."/>
            <person name="Jansen J."/>
            <person name="Van den Hoogen J."/>
            <person name="Gungor B."/>
            <person name="Hartog M."/>
            <person name="Hontelez J."/>
            <person name="Verver J."/>
            <person name="Yang W.-C."/>
            <person name="Schijlen E."/>
            <person name="Repin R."/>
            <person name="Schilthuizen M."/>
            <person name="Schranz E."/>
            <person name="Heidstra R."/>
            <person name="Miyata K."/>
            <person name="Fedorova E."/>
            <person name="Kohlen W."/>
            <person name="Bisseling T."/>
            <person name="Smit S."/>
            <person name="Geurts R."/>
        </authorList>
    </citation>
    <scope>NUCLEOTIDE SEQUENCE [LARGE SCALE GENOMIC DNA]</scope>
    <source>
        <strain evidence="2">cv. WU1-14</strain>
    </source>
</reference>
<sequence>MSDPLTTVVVNLNSKDGGNGDEVLKSKNIRSYGPDLEPNASKPCCTPILSSPSSKVVLDIPKISSGPEIATQWKESVDQPLIKSMHGSQPLFDE</sequence>
<dbReference type="OrthoDB" id="10579418at2759"/>
<name>A0A2P5BXY2_PARAD</name>
<protein>
    <submittedName>
        <fullName evidence="1">Uncharacterized protein</fullName>
    </submittedName>
</protein>
<keyword evidence="2" id="KW-1185">Reference proteome</keyword>
<gene>
    <name evidence="1" type="ORF">PanWU01x14_200900</name>
</gene>
<evidence type="ECO:0000313" key="1">
    <source>
        <dbReference type="EMBL" id="PON53652.1"/>
    </source>
</evidence>
<accession>A0A2P5BXY2</accession>
<evidence type="ECO:0000313" key="2">
    <source>
        <dbReference type="Proteomes" id="UP000237105"/>
    </source>
</evidence>